<comment type="caution">
    <text evidence="2">The sequence shown here is derived from an EMBL/GenBank/DDBJ whole genome shotgun (WGS) entry which is preliminary data.</text>
</comment>
<evidence type="ECO:0000313" key="2">
    <source>
        <dbReference type="EMBL" id="NRT92134.1"/>
    </source>
</evidence>
<reference evidence="2" key="2">
    <citation type="journal article" date="2022" name="Nat. Biotechnol.">
        <title>Carbon-negative production of acetone and isopropanol by gas fermentation at industrial pilot scale.</title>
        <authorList>
            <person name="Liew F.E."/>
            <person name="Nogle R."/>
            <person name="Abdalla T."/>
            <person name="Rasor B.J."/>
            <person name="Canter C."/>
            <person name="Jensen R.O."/>
            <person name="Wang L."/>
            <person name="Strutz J."/>
            <person name="Chirania P."/>
            <person name="De Tissera S."/>
            <person name="Mueller A.P."/>
            <person name="Ruan Z."/>
            <person name="Gao A."/>
            <person name="Tran L."/>
            <person name="Engle N.L."/>
            <person name="Bromley J.C."/>
            <person name="Daniell J."/>
            <person name="Conrado R."/>
            <person name="Tschaplinski T.J."/>
            <person name="Giannone R.J."/>
            <person name="Hettich R.L."/>
            <person name="Karim A.S."/>
            <person name="Simpson S.D."/>
            <person name="Brown S.D."/>
            <person name="Leang C."/>
            <person name="Jewett M.C."/>
            <person name="Kopke M."/>
        </authorList>
    </citation>
    <scope>NUCLEOTIDE SEQUENCE</scope>
    <source>
        <strain evidence="2">DJ080</strain>
    </source>
</reference>
<evidence type="ECO:0000256" key="1">
    <source>
        <dbReference type="SAM" id="Phobius"/>
    </source>
</evidence>
<accession>A0AAX0BAC0</accession>
<dbReference type="AlphaFoldDB" id="A0AAX0BAC0"/>
<protein>
    <submittedName>
        <fullName evidence="2">Uncharacterized protein</fullName>
    </submittedName>
</protein>
<dbReference type="Proteomes" id="UP001193748">
    <property type="component" value="Unassembled WGS sequence"/>
</dbReference>
<gene>
    <name evidence="2" type="ORF">B0H41_005813</name>
</gene>
<evidence type="ECO:0000313" key="3">
    <source>
        <dbReference type="Proteomes" id="UP001193748"/>
    </source>
</evidence>
<dbReference type="EMBL" id="JABSWW010000001">
    <property type="protein sequence ID" value="NRT92134.1"/>
    <property type="molecule type" value="Genomic_DNA"/>
</dbReference>
<keyword evidence="1" id="KW-0472">Membrane</keyword>
<reference evidence="2" key="1">
    <citation type="submission" date="2020-05" db="EMBL/GenBank/DDBJ databases">
        <authorList>
            <person name="Brown S."/>
            <person name="Huntemann M."/>
            <person name="Clum A."/>
            <person name="Spunde A."/>
            <person name="Palaniappan K."/>
            <person name="Ritter S."/>
            <person name="Mikhailova N."/>
            <person name="Chen I.-M."/>
            <person name="Stamatis D."/>
            <person name="Reddy T."/>
            <person name="O'Malley R."/>
            <person name="Daum C."/>
            <person name="Shapiro N."/>
            <person name="Ivanova N."/>
            <person name="Kyrpides N."/>
            <person name="Woyke T."/>
        </authorList>
    </citation>
    <scope>NUCLEOTIDE SEQUENCE</scope>
    <source>
        <strain evidence="2">DJ080</strain>
    </source>
</reference>
<organism evidence="2 3">
    <name type="scientific">Clostridium beijerinckii</name>
    <name type="common">Clostridium MP</name>
    <dbReference type="NCBI Taxonomy" id="1520"/>
    <lineage>
        <taxon>Bacteria</taxon>
        <taxon>Bacillati</taxon>
        <taxon>Bacillota</taxon>
        <taxon>Clostridia</taxon>
        <taxon>Eubacteriales</taxon>
        <taxon>Clostridiaceae</taxon>
        <taxon>Clostridium</taxon>
    </lineage>
</organism>
<name>A0AAX0BAC0_CLOBE</name>
<sequence length="188" mass="22566">MSVKYCLKNLYIRKKIMLLLLFQAIVYIFFLMNLFSMSMFKSNFTKNYKENFPLENGAYIKDGIDSEKLEKEIGNVRKFIDYIEDNKNIKSYRLSVIDRLSTEEFNINTDDFKQQHTVNMDYKNFIPLYRINYGYYSEIEKNIYGSGLKKEDFDKDNEFTPVILGEIFKKIIKLEILYQMMIKVQSLK</sequence>
<keyword evidence="1" id="KW-0812">Transmembrane</keyword>
<feature type="transmembrane region" description="Helical" evidence="1">
    <location>
        <begin position="16"/>
        <end position="40"/>
    </location>
</feature>
<dbReference type="RefSeq" id="WP_173712291.1">
    <property type="nucleotide sequence ID" value="NZ_JABSWW010000001.1"/>
</dbReference>
<keyword evidence="1" id="KW-1133">Transmembrane helix</keyword>
<proteinExistence type="predicted"/>